<dbReference type="SUPFAM" id="SSF159888">
    <property type="entry name" value="YdhG-like"/>
    <property type="match status" value="1"/>
</dbReference>
<evidence type="ECO:0000259" key="1">
    <source>
        <dbReference type="Pfam" id="PF08818"/>
    </source>
</evidence>
<name>A0A2S0MUJ2_9RHOB</name>
<feature type="domain" description="YdhG-like" evidence="1">
    <location>
        <begin position="25"/>
        <end position="131"/>
    </location>
</feature>
<dbReference type="Pfam" id="PF08818">
    <property type="entry name" value="DUF1801"/>
    <property type="match status" value="1"/>
</dbReference>
<dbReference type="EMBL" id="CP027665">
    <property type="protein sequence ID" value="AVO39570.1"/>
    <property type="molecule type" value="Genomic_DNA"/>
</dbReference>
<accession>A0A2S0MUJ2</accession>
<dbReference type="Proteomes" id="UP000237655">
    <property type="component" value="Chromosome"/>
</dbReference>
<reference evidence="3" key="1">
    <citation type="submission" date="2018-03" db="EMBL/GenBank/DDBJ databases">
        <title>Genomic analysis of the strain SH-1 isolated from shrimp intestine.</title>
        <authorList>
            <person name="Kim Y.-S."/>
            <person name="Kim S.-E."/>
            <person name="Kim K.-H."/>
        </authorList>
    </citation>
    <scope>NUCLEOTIDE SEQUENCE [LARGE SCALE GENOMIC DNA]</scope>
    <source>
        <strain evidence="3">SH-1</strain>
    </source>
</reference>
<keyword evidence="3" id="KW-1185">Reference proteome</keyword>
<dbReference type="AlphaFoldDB" id="A0A2S0MUJ2"/>
<dbReference type="InterPro" id="IPR014922">
    <property type="entry name" value="YdhG-like"/>
</dbReference>
<evidence type="ECO:0000313" key="3">
    <source>
        <dbReference type="Proteomes" id="UP000237655"/>
    </source>
</evidence>
<protein>
    <submittedName>
        <fullName evidence="2">DUF1801 domain-containing protein</fullName>
    </submittedName>
</protein>
<dbReference type="KEGG" id="thas:C6Y53_00645"/>
<proteinExistence type="predicted"/>
<sequence>MSAISPPFQSAAVEQLFARFPDAERAGLLGLRRLIFDTAAGIPDVGRIEEALRWGQPAYLTPDTGSGSTIRLGLPKAGGYALYVHCQTTILPDFRSLFPDAFDYEGNRAVLFRPGRTPDDDKLRLLIAAALTYHLR</sequence>
<organism evidence="2 3">
    <name type="scientific">Pukyongiella litopenaei</name>
    <dbReference type="NCBI Taxonomy" id="2605946"/>
    <lineage>
        <taxon>Bacteria</taxon>
        <taxon>Pseudomonadati</taxon>
        <taxon>Pseudomonadota</taxon>
        <taxon>Alphaproteobacteria</taxon>
        <taxon>Rhodobacterales</taxon>
        <taxon>Paracoccaceae</taxon>
        <taxon>Pukyongiella</taxon>
    </lineage>
</organism>
<dbReference type="RefSeq" id="WP_106473874.1">
    <property type="nucleotide sequence ID" value="NZ_CP027665.1"/>
</dbReference>
<evidence type="ECO:0000313" key="2">
    <source>
        <dbReference type="EMBL" id="AVO39570.1"/>
    </source>
</evidence>
<gene>
    <name evidence="2" type="ORF">C6Y53_00645</name>
</gene>